<keyword evidence="2" id="KW-0067">ATP-binding</keyword>
<dbReference type="SUPFAM" id="SSF55073">
    <property type="entry name" value="Nucleotide cyclase"/>
    <property type="match status" value="2"/>
</dbReference>
<dbReference type="GO" id="GO:0005524">
    <property type="term" value="F:ATP binding"/>
    <property type="evidence" value="ECO:0007669"/>
    <property type="project" value="UniProtKB-KW"/>
</dbReference>
<dbReference type="Gene3D" id="2.60.40.150">
    <property type="entry name" value="C2 domain"/>
    <property type="match status" value="2"/>
</dbReference>
<dbReference type="Gene3D" id="3.30.70.1230">
    <property type="entry name" value="Nucleotide cyclase"/>
    <property type="match status" value="2"/>
</dbReference>
<evidence type="ECO:0000256" key="3">
    <source>
        <dbReference type="SAM" id="MobiDB-lite"/>
    </source>
</evidence>
<feature type="compositionally biased region" description="Low complexity" evidence="3">
    <location>
        <begin position="524"/>
        <end position="533"/>
    </location>
</feature>
<name>A0A7S3JS26_9STRA</name>
<evidence type="ECO:0000259" key="4">
    <source>
        <dbReference type="PROSITE" id="PS50004"/>
    </source>
</evidence>
<dbReference type="CDD" id="cd00030">
    <property type="entry name" value="C2"/>
    <property type="match status" value="2"/>
</dbReference>
<gene>
    <name evidence="6" type="ORF">ALAG00032_LOCUS3878</name>
</gene>
<evidence type="ECO:0008006" key="7">
    <source>
        <dbReference type="Google" id="ProtNLM"/>
    </source>
</evidence>
<accession>A0A7S3JS26</accession>
<reference evidence="6" key="1">
    <citation type="submission" date="2021-01" db="EMBL/GenBank/DDBJ databases">
        <authorList>
            <person name="Corre E."/>
            <person name="Pelletier E."/>
            <person name="Niang G."/>
            <person name="Scheremetjew M."/>
            <person name="Finn R."/>
            <person name="Kale V."/>
            <person name="Holt S."/>
            <person name="Cochrane G."/>
            <person name="Meng A."/>
            <person name="Brown T."/>
            <person name="Cohen L."/>
        </authorList>
    </citation>
    <scope>NUCLEOTIDE SEQUENCE</scope>
    <source>
        <strain evidence="6">CCMP1510</strain>
    </source>
</reference>
<evidence type="ECO:0000256" key="1">
    <source>
        <dbReference type="ARBA" id="ARBA00022741"/>
    </source>
</evidence>
<dbReference type="PROSITE" id="PS50125">
    <property type="entry name" value="GUANYLATE_CYCLASE_2"/>
    <property type="match status" value="2"/>
</dbReference>
<proteinExistence type="predicted"/>
<dbReference type="SMART" id="SM00239">
    <property type="entry name" value="C2"/>
    <property type="match status" value="2"/>
</dbReference>
<feature type="domain" description="C2" evidence="4">
    <location>
        <begin position="354"/>
        <end position="500"/>
    </location>
</feature>
<dbReference type="InterPro" id="IPR029787">
    <property type="entry name" value="Nucleotide_cyclase"/>
</dbReference>
<dbReference type="Pfam" id="PF00211">
    <property type="entry name" value="Guanylate_cyc"/>
    <property type="match status" value="1"/>
</dbReference>
<dbReference type="InterPro" id="IPR001054">
    <property type="entry name" value="A/G_cyclase"/>
</dbReference>
<protein>
    <recommendedName>
        <fullName evidence="7">Calmodulin</fullName>
    </recommendedName>
</protein>
<sequence>MPVAGIYDLSIDVLRAKNLVPVDDEETAFPFATVQLLACDEVSGETTLPGRMFRRIKSTDKCKDTLNPEFSEESRSFVFRDLEGSWAIQIKLMDWNRWSQPRILGEVILLPHEFQNGQQESKWYKLKADSNLFRYQEDDWGTDLGYVQLNIAISSSPDFGSRRSTIRQRASMAISKKISKMSRFSSGRGIGLETQSSSSSSLFSSGRQLISDLPWSEEDASMTREPNILRLIIGAATEISSQGDRRTSKRKLFCRVSYRGSRFDTEKRTDYIWNQETRLPRHHDGATDSLKIELREPILAGIDSRRICQTYIQNLAAASTGLLRLELKPRGYIQLGYRLEYDAKFDASTDAQWFADFAHQDIGQPEESIPDELHVVICRARGLKASDPAIFGPATSDPYAKLKIIRDTIDNSDDGTYDFCGGTWAQTNVIKKTLDPIWNARFALPLNTNELLSDDNPPLLLVEVYDKDQFTSDDFLGRALIPISKSVGQERARTQRTEWFRLEGDESEEVEGELLVATYARSSAPSSSSSLQSTTKPRWRPESETDLLSAAPNELRVCIAHCSLGESKGDLSIIFTVLRPSTGDVIQEWESRRIQPGDWREAMAWPLKPRSRDDDFELRATIVDAEESKIVAGNIRLSELVEARPAPSERILTPYKECGRLELILQWRHNKALVVNRIGNNDMLFEFGIDEEDEEQIAPLPQNPTASRMNDPTIASQDQSRERKLPPPSKRRPTLPSIVRRVRAGNVQAVRPLHANALLSYAAFVPAFVSREIAARRTSTQQQAYTYGQALQFDKQVEAAVLFADISGFTKLTEKLCARLNGAELLCAELDVIYGALCDEANFLGGDAVKFAGDAICFAWIVSDDDAGGIDLATATRRAALCAQLAHIAVRQHPPVEGVKLTLHAGLSCGRLNCLALTRERPPGQRERAEFVIAGTPMEHIGIAEPLAGPGTTVCSPDAWKYLSQVFEGEDTQEPGYVRLGLPKVPEEEVCSTPSCGLMSATLKLLRTSDIVHMSPFVPKAFDRILRNKHATATFVAHAKHAKAEIRELTVAFLKFEGVDMGDSDQLDKARAMVRVVDWVVSLFDGSVNKLLVDDKGTLALIVFGLPGNVHANAPARCVAAVRLIHERLEGIMIQCSIGVTTARAFCGAVGSRQRMEYTVMGDSVNLAARLMAASATSHRPCLVDENTRKFTRDEVEYKSHDPIKVKGKSEAISIFEPIRFYEDDQEQPHQYSYGTADLLRFESHRTKLQELRGICDNVFGQSEPPKRIAVCVVKGLEGTNAAADLVRSLPEVCADLNVAVLRCFKSHSIYADGVLRATTVAGAWRGPIAAAIAIIAGSKASNKLDTELLTQALDDLDPVTAGMAQQALADMFRSDELPDDWSYESGRMSVAFAKNADAQTIKRGKRVADFVLETIKRAARIKPLCIILDNLGQMDTTAWDIADKLARDTAFFSSPIKAGSTCRPVMLCLLAPRSAHEGLRRAEWTSIANIGTNVEVSPLQPEEAILFAAEVLELCAPDDPPERREAAALAISRVERLVEFVESSKGVRDVLKSMLLDAKEMQAIQIIENDGTNFNLRVSAGVDLLALPPPQVHAGIVLAVIDSALSMQEHIVVRASSIFREGFTPTLIHNLCPINIEPTHISDILRALCKPLDSGRKIFESRPRDPDFLRSLTAAGPNDEEVFFFVEPLLQKSIADTLLDAQLKHVLNKMDMLPITGLRHKNWKSALLHPFLARKFANMRLTL</sequence>
<evidence type="ECO:0000259" key="5">
    <source>
        <dbReference type="PROSITE" id="PS50125"/>
    </source>
</evidence>
<dbReference type="PANTHER" id="PTHR16305:SF28">
    <property type="entry name" value="GUANYLATE CYCLASE DOMAIN-CONTAINING PROTEIN"/>
    <property type="match status" value="1"/>
</dbReference>
<feature type="region of interest" description="Disordered" evidence="3">
    <location>
        <begin position="524"/>
        <end position="544"/>
    </location>
</feature>
<dbReference type="GO" id="GO:0005737">
    <property type="term" value="C:cytoplasm"/>
    <property type="evidence" value="ECO:0007669"/>
    <property type="project" value="TreeGrafter"/>
</dbReference>
<dbReference type="CDD" id="cd07302">
    <property type="entry name" value="CHD"/>
    <property type="match status" value="2"/>
</dbReference>
<dbReference type="InterPro" id="IPR035892">
    <property type="entry name" value="C2_domain_sf"/>
</dbReference>
<dbReference type="SUPFAM" id="SSF49562">
    <property type="entry name" value="C2 domain (Calcium/lipid-binding domain, CaLB)"/>
    <property type="match status" value="2"/>
</dbReference>
<feature type="domain" description="Guanylate cyclase" evidence="5">
    <location>
        <begin position="800"/>
        <end position="945"/>
    </location>
</feature>
<dbReference type="GO" id="GO:0035556">
    <property type="term" value="P:intracellular signal transduction"/>
    <property type="evidence" value="ECO:0007669"/>
    <property type="project" value="InterPro"/>
</dbReference>
<evidence type="ECO:0000256" key="2">
    <source>
        <dbReference type="ARBA" id="ARBA00022840"/>
    </source>
</evidence>
<dbReference type="GO" id="GO:0004016">
    <property type="term" value="F:adenylate cyclase activity"/>
    <property type="evidence" value="ECO:0007669"/>
    <property type="project" value="TreeGrafter"/>
</dbReference>
<feature type="compositionally biased region" description="Polar residues" evidence="3">
    <location>
        <begin position="703"/>
        <end position="718"/>
    </location>
</feature>
<organism evidence="6">
    <name type="scientific">Aureoumbra lagunensis</name>
    <dbReference type="NCBI Taxonomy" id="44058"/>
    <lineage>
        <taxon>Eukaryota</taxon>
        <taxon>Sar</taxon>
        <taxon>Stramenopiles</taxon>
        <taxon>Ochrophyta</taxon>
        <taxon>Pelagophyceae</taxon>
        <taxon>Pelagomonadales</taxon>
        <taxon>Aureoumbra</taxon>
    </lineage>
</organism>
<dbReference type="EMBL" id="HBIJ01005481">
    <property type="protein sequence ID" value="CAE0363137.1"/>
    <property type="molecule type" value="Transcribed_RNA"/>
</dbReference>
<keyword evidence="1" id="KW-0547">Nucleotide-binding</keyword>
<dbReference type="GO" id="GO:0009190">
    <property type="term" value="P:cyclic nucleotide biosynthetic process"/>
    <property type="evidence" value="ECO:0007669"/>
    <property type="project" value="InterPro"/>
</dbReference>
<dbReference type="PANTHER" id="PTHR16305">
    <property type="entry name" value="TESTICULAR SOLUBLE ADENYLYL CYCLASE"/>
    <property type="match status" value="1"/>
</dbReference>
<feature type="region of interest" description="Disordered" evidence="3">
    <location>
        <begin position="700"/>
        <end position="736"/>
    </location>
</feature>
<dbReference type="Pfam" id="PF00168">
    <property type="entry name" value="C2"/>
    <property type="match status" value="2"/>
</dbReference>
<evidence type="ECO:0000313" key="6">
    <source>
        <dbReference type="EMBL" id="CAE0363137.1"/>
    </source>
</evidence>
<dbReference type="InterPro" id="IPR000008">
    <property type="entry name" value="C2_dom"/>
</dbReference>
<feature type="domain" description="C2" evidence="4">
    <location>
        <begin position="1"/>
        <end position="124"/>
    </location>
</feature>
<feature type="domain" description="Guanylate cyclase" evidence="5">
    <location>
        <begin position="1050"/>
        <end position="1172"/>
    </location>
</feature>
<dbReference type="PROSITE" id="PS50004">
    <property type="entry name" value="C2"/>
    <property type="match status" value="2"/>
</dbReference>